<comment type="subunit">
    <text evidence="7">Homohexamer; trimer of dimers.</text>
</comment>
<dbReference type="Gene3D" id="3.30.70.640">
    <property type="entry name" value="Molybdopterin cofactor biosynthesis C (MoaC) domain"/>
    <property type="match status" value="1"/>
</dbReference>
<comment type="pathway">
    <text evidence="2 7">Cofactor biosynthesis; molybdopterin biosynthesis.</text>
</comment>
<protein>
    <recommendedName>
        <fullName evidence="3 7">Cyclic pyranopterin monophosphate synthase</fullName>
        <ecNumber evidence="3 7">4.6.1.17</ecNumber>
    </recommendedName>
    <alternativeName>
        <fullName evidence="7">Molybdenum cofactor biosynthesis protein C</fullName>
    </alternativeName>
</protein>
<keyword evidence="5 7" id="KW-0456">Lyase</keyword>
<feature type="binding site" evidence="7">
    <location>
        <begin position="82"/>
        <end position="84"/>
    </location>
    <ligand>
        <name>substrate</name>
    </ligand>
</feature>
<dbReference type="AlphaFoldDB" id="M4Z8J8"/>
<comment type="similarity">
    <text evidence="7">Belongs to the MoaC family.</text>
</comment>
<dbReference type="NCBIfam" id="NF006870">
    <property type="entry name" value="PRK09364.1"/>
    <property type="match status" value="1"/>
</dbReference>
<dbReference type="PATRIC" id="fig|1245469.3.peg.3594"/>
<accession>M4Z8J8</accession>
<dbReference type="eggNOG" id="COG0315">
    <property type="taxonomic scope" value="Bacteria"/>
</dbReference>
<evidence type="ECO:0000256" key="1">
    <source>
        <dbReference type="ARBA" id="ARBA00001637"/>
    </source>
</evidence>
<dbReference type="PANTHER" id="PTHR22960:SF29">
    <property type="entry name" value="CYCLIC PYRANOPTERIN MONOPHOSPHATE SYNTHASE"/>
    <property type="match status" value="1"/>
</dbReference>
<dbReference type="HOGENOM" id="CLU_074693_1_1_5"/>
<dbReference type="KEGG" id="aol:S58_35230"/>
<dbReference type="GeneID" id="301817357"/>
<dbReference type="OrthoDB" id="9794429at2"/>
<dbReference type="PANTHER" id="PTHR22960">
    <property type="entry name" value="MOLYBDOPTERIN COFACTOR SYNTHESIS PROTEIN A"/>
    <property type="match status" value="1"/>
</dbReference>
<keyword evidence="4 7" id="KW-0501">Molybdenum cofactor biosynthesis</keyword>
<reference evidence="9 10" key="1">
    <citation type="journal article" date="2013" name="Appl. Environ. Microbiol.">
        <title>Genome analysis suggests that the soil oligotrophic bacterium Agromonas oligotrophica (Bradyrhizobium oligotrophicum) is a nitrogen-fixing symbiont of Aeschynomene indica.</title>
        <authorList>
            <person name="Okubo T."/>
            <person name="Fukushima S."/>
            <person name="Itakura M."/>
            <person name="Oshima K."/>
            <person name="Longtonglang A."/>
            <person name="Teaumroong N."/>
            <person name="Mitsui H."/>
            <person name="Hattori M."/>
            <person name="Hattori R."/>
            <person name="Hattori T."/>
            <person name="Minamisawa K."/>
        </authorList>
    </citation>
    <scope>NUCLEOTIDE SEQUENCE [LARGE SCALE GENOMIC DNA]</scope>
    <source>
        <strain evidence="9 10">S58</strain>
    </source>
</reference>
<dbReference type="STRING" id="1245469.S58_35230"/>
<organism evidence="9 10">
    <name type="scientific">Bradyrhizobium oligotrophicum S58</name>
    <dbReference type="NCBI Taxonomy" id="1245469"/>
    <lineage>
        <taxon>Bacteria</taxon>
        <taxon>Pseudomonadati</taxon>
        <taxon>Pseudomonadota</taxon>
        <taxon>Alphaproteobacteria</taxon>
        <taxon>Hyphomicrobiales</taxon>
        <taxon>Nitrobacteraceae</taxon>
        <taxon>Bradyrhizobium</taxon>
    </lineage>
</organism>
<evidence type="ECO:0000256" key="6">
    <source>
        <dbReference type="ARBA" id="ARBA00055087"/>
    </source>
</evidence>
<feature type="active site" evidence="7">
    <location>
        <position position="135"/>
    </location>
</feature>
<feature type="binding site" evidence="7">
    <location>
        <begin position="120"/>
        <end position="121"/>
    </location>
    <ligand>
        <name>substrate</name>
    </ligand>
</feature>
<dbReference type="InterPro" id="IPR002820">
    <property type="entry name" value="Mopterin_CF_biosynth-C_dom"/>
</dbReference>
<dbReference type="Proteomes" id="UP000011841">
    <property type="component" value="Chromosome"/>
</dbReference>
<dbReference type="InterPro" id="IPR036522">
    <property type="entry name" value="MoaC_sf"/>
</dbReference>
<evidence type="ECO:0000256" key="7">
    <source>
        <dbReference type="HAMAP-Rule" id="MF_01224"/>
    </source>
</evidence>
<sequence>MADRSPDGPSLTHIDARGEARMVDVSDKDATERTATAEGRVVMSPATLELIVSGNAKKGDVLGTARIAGIMAAKRTSELIPLCHPLALSKVTVDIATDAALPGCIVSATVKVTGPTGVEMEALTAVSVACLTIYDMIKAAERGVRIEGIHLTEKIGGKSGHYRA</sequence>
<dbReference type="InterPro" id="IPR047594">
    <property type="entry name" value="MoaC_bact/euk"/>
</dbReference>
<evidence type="ECO:0000256" key="3">
    <source>
        <dbReference type="ARBA" id="ARBA00012575"/>
    </source>
</evidence>
<dbReference type="EC" id="4.6.1.17" evidence="3 7"/>
<dbReference type="Pfam" id="PF01967">
    <property type="entry name" value="MoaC"/>
    <property type="match status" value="1"/>
</dbReference>
<comment type="function">
    <text evidence="6 7">Catalyzes the conversion of (8S)-3',8-cyclo-7,8-dihydroguanosine 5'-triphosphate to cyclic pyranopterin monophosphate (cPMP).</text>
</comment>
<dbReference type="GO" id="GO:0006777">
    <property type="term" value="P:Mo-molybdopterin cofactor biosynthetic process"/>
    <property type="evidence" value="ECO:0007669"/>
    <property type="project" value="UniProtKB-UniRule"/>
</dbReference>
<dbReference type="SUPFAM" id="SSF55040">
    <property type="entry name" value="Molybdenum cofactor biosynthesis protein C, MoaC"/>
    <property type="match status" value="1"/>
</dbReference>
<dbReference type="UniPathway" id="UPA00344"/>
<gene>
    <name evidence="7" type="primary">moaC</name>
    <name evidence="9" type="ORF">S58_35230</name>
</gene>
<dbReference type="InterPro" id="IPR050105">
    <property type="entry name" value="MoCo_biosynth_MoaA/MoaC"/>
</dbReference>
<dbReference type="NCBIfam" id="TIGR00581">
    <property type="entry name" value="moaC"/>
    <property type="match status" value="1"/>
</dbReference>
<comment type="catalytic activity">
    <reaction evidence="1 7">
        <text>(8S)-3',8-cyclo-7,8-dihydroguanosine 5'-triphosphate = cyclic pyranopterin phosphate + diphosphate</text>
        <dbReference type="Rhea" id="RHEA:49580"/>
        <dbReference type="ChEBI" id="CHEBI:33019"/>
        <dbReference type="ChEBI" id="CHEBI:59648"/>
        <dbReference type="ChEBI" id="CHEBI:131766"/>
        <dbReference type="EC" id="4.6.1.17"/>
    </reaction>
</comment>
<dbReference type="RefSeq" id="WP_015666628.1">
    <property type="nucleotide sequence ID" value="NC_020453.1"/>
</dbReference>
<evidence type="ECO:0000256" key="4">
    <source>
        <dbReference type="ARBA" id="ARBA00023150"/>
    </source>
</evidence>
<evidence type="ECO:0000313" key="9">
    <source>
        <dbReference type="EMBL" id="BAM89516.1"/>
    </source>
</evidence>
<dbReference type="EMBL" id="AP012603">
    <property type="protein sequence ID" value="BAM89516.1"/>
    <property type="molecule type" value="Genomic_DNA"/>
</dbReference>
<dbReference type="InterPro" id="IPR023045">
    <property type="entry name" value="MoaC"/>
</dbReference>
<evidence type="ECO:0000313" key="10">
    <source>
        <dbReference type="Proteomes" id="UP000011841"/>
    </source>
</evidence>
<evidence type="ECO:0000256" key="2">
    <source>
        <dbReference type="ARBA" id="ARBA00005046"/>
    </source>
</evidence>
<evidence type="ECO:0000256" key="5">
    <source>
        <dbReference type="ARBA" id="ARBA00023239"/>
    </source>
</evidence>
<dbReference type="CDD" id="cd01420">
    <property type="entry name" value="MoaC_PE"/>
    <property type="match status" value="1"/>
</dbReference>
<dbReference type="HAMAP" id="MF_01224_B">
    <property type="entry name" value="MoaC_B"/>
    <property type="match status" value="1"/>
</dbReference>
<proteinExistence type="inferred from homology"/>
<feature type="domain" description="Molybdopterin cofactor biosynthesis C (MoaC)" evidence="8">
    <location>
        <begin position="22"/>
        <end position="157"/>
    </location>
</feature>
<dbReference type="GO" id="GO:0061799">
    <property type="term" value="F:cyclic pyranopterin monophosphate synthase activity"/>
    <property type="evidence" value="ECO:0007669"/>
    <property type="project" value="UniProtKB-UniRule"/>
</dbReference>
<keyword evidence="10" id="KW-1185">Reference proteome</keyword>
<name>M4Z8J8_9BRAD</name>
<evidence type="ECO:0000259" key="8">
    <source>
        <dbReference type="Pfam" id="PF01967"/>
    </source>
</evidence>